<proteinExistence type="predicted"/>
<reference evidence="2 3" key="1">
    <citation type="submission" date="2023-03" db="EMBL/GenBank/DDBJ databases">
        <title>WGS of Gossypium arboreum.</title>
        <authorList>
            <person name="Yu D."/>
        </authorList>
    </citation>
    <scope>NUCLEOTIDE SEQUENCE [LARGE SCALE GENOMIC DNA]</scope>
    <source>
        <tissue evidence="2">Leaf</tissue>
    </source>
</reference>
<dbReference type="Gene3D" id="1.10.340.70">
    <property type="match status" value="1"/>
</dbReference>
<organism evidence="2 3">
    <name type="scientific">Gossypium arboreum</name>
    <name type="common">Tree cotton</name>
    <name type="synonym">Gossypium nanking</name>
    <dbReference type="NCBI Taxonomy" id="29729"/>
    <lineage>
        <taxon>Eukaryota</taxon>
        <taxon>Viridiplantae</taxon>
        <taxon>Streptophyta</taxon>
        <taxon>Embryophyta</taxon>
        <taxon>Tracheophyta</taxon>
        <taxon>Spermatophyta</taxon>
        <taxon>Magnoliopsida</taxon>
        <taxon>eudicotyledons</taxon>
        <taxon>Gunneridae</taxon>
        <taxon>Pentapetalae</taxon>
        <taxon>rosids</taxon>
        <taxon>malvids</taxon>
        <taxon>Malvales</taxon>
        <taxon>Malvaceae</taxon>
        <taxon>Malvoideae</taxon>
        <taxon>Gossypium</taxon>
    </lineage>
</organism>
<gene>
    <name evidence="2" type="ORF">PVK06_040299</name>
</gene>
<evidence type="ECO:0000313" key="3">
    <source>
        <dbReference type="Proteomes" id="UP001358586"/>
    </source>
</evidence>
<protein>
    <recommendedName>
        <fullName evidence="1">Integrase zinc-binding domain-containing protein</fullName>
    </recommendedName>
</protein>
<evidence type="ECO:0000259" key="1">
    <source>
        <dbReference type="Pfam" id="PF17921"/>
    </source>
</evidence>
<comment type="caution">
    <text evidence="2">The sequence shown here is derived from an EMBL/GenBank/DDBJ whole genome shotgun (WGS) entry which is preliminary data.</text>
</comment>
<sequence length="194" mass="22460">MSQKDLNLRQRRWLELLKDYELVIDYHPGKANVVADALSRKLLFVLRAMNTQLKISGDGSILVEIRARPMFLQEIFEAQKNDEDLLAKRKQCEADMGSDFRIGSDGCLMFKNRICVPKNDELIQRILYEAHNGCLAVHPGSTKMYNDLKKMYWWSGMKRDISEFVSKCLVCQQVKAEHQVPSGLLQPIMVPEWK</sequence>
<dbReference type="PANTHER" id="PTHR37984">
    <property type="entry name" value="PROTEIN CBG26694"/>
    <property type="match status" value="1"/>
</dbReference>
<dbReference type="Pfam" id="PF17921">
    <property type="entry name" value="Integrase_H2C2"/>
    <property type="match status" value="1"/>
</dbReference>
<accession>A0ABR0N5D1</accession>
<dbReference type="InterPro" id="IPR041588">
    <property type="entry name" value="Integrase_H2C2"/>
</dbReference>
<dbReference type="PANTHER" id="PTHR37984:SF5">
    <property type="entry name" value="PROTEIN NYNRIN-LIKE"/>
    <property type="match status" value="1"/>
</dbReference>
<dbReference type="EMBL" id="JARKNE010000011">
    <property type="protein sequence ID" value="KAK5785691.1"/>
    <property type="molecule type" value="Genomic_DNA"/>
</dbReference>
<dbReference type="InterPro" id="IPR050951">
    <property type="entry name" value="Retrovirus_Pol_polyprotein"/>
</dbReference>
<name>A0ABR0N5D1_GOSAR</name>
<dbReference type="Proteomes" id="UP001358586">
    <property type="component" value="Chromosome 11"/>
</dbReference>
<keyword evidence="3" id="KW-1185">Reference proteome</keyword>
<feature type="domain" description="Integrase zinc-binding" evidence="1">
    <location>
        <begin position="120"/>
        <end position="176"/>
    </location>
</feature>
<evidence type="ECO:0000313" key="2">
    <source>
        <dbReference type="EMBL" id="KAK5785691.1"/>
    </source>
</evidence>